<sequence length="447" mass="50677">MKKNFIYFLFLLALISCKDSSFDRIIPEDDDEFPAPAPPPTPLPYPLDSAFQLKSITSAEAERIRLNQNFTSSDFIPTGWFAEEGSDLVVNLKRLSGDYYPVLIIGTYNRTANPDADVKTYTLTPGNNSIKVEKSGLVYIRYNGELDKNESIVKFVSGVKPAPFYRAGKTSKEDWKGMLNSYTSSPDAVLFGGKMIIVVSRRTALDNIAEDQELLLKTANNIWEWEEDFAGLDNSSALHTRNLHNHLMTESNNPEYYMAAFHYGTFYNASFAAHMLVKPKDINSWGPWHEIGHHHQQASYLWTDLMEVTVNLYSLYVQEKLGREPELKARGTWPSVVSYLALPTPSKNFDGIEDPFVKLAMFRQLWLAFGSDFYTQLHKETREKKLANGATDLQKKEFFMLRACEISGSNLTNFFQKWGMTGVSTVYPKITALGLPIPTSDLTKLQD</sequence>
<dbReference type="PROSITE" id="PS51723">
    <property type="entry name" value="PEPTIDASE_M60"/>
    <property type="match status" value="1"/>
</dbReference>
<evidence type="ECO:0000313" key="3">
    <source>
        <dbReference type="Proteomes" id="UP001170954"/>
    </source>
</evidence>
<dbReference type="InterPro" id="IPR042279">
    <property type="entry name" value="Pep_M60_3"/>
</dbReference>
<dbReference type="PROSITE" id="PS51257">
    <property type="entry name" value="PROKAR_LIPOPROTEIN"/>
    <property type="match status" value="1"/>
</dbReference>
<dbReference type="Pfam" id="PF13402">
    <property type="entry name" value="Peptidase_M60"/>
    <property type="match status" value="1"/>
</dbReference>
<comment type="caution">
    <text evidence="2">The sequence shown here is derived from an EMBL/GenBank/DDBJ whole genome shotgun (WGS) entry which is preliminary data.</text>
</comment>
<dbReference type="Pfam" id="PF17291">
    <property type="entry name" value="M60-like_N"/>
    <property type="match status" value="1"/>
</dbReference>
<proteinExistence type="predicted"/>
<feature type="domain" description="Peptidase M60" evidence="1">
    <location>
        <begin position="73"/>
        <end position="370"/>
    </location>
</feature>
<dbReference type="SMART" id="SM01276">
    <property type="entry name" value="M60-like"/>
    <property type="match status" value="1"/>
</dbReference>
<dbReference type="EMBL" id="JACAGK010000031">
    <property type="protein sequence ID" value="MDM1048851.1"/>
    <property type="molecule type" value="Genomic_DNA"/>
</dbReference>
<dbReference type="Gene3D" id="2.60.120.1250">
    <property type="entry name" value="Peptidase M60, enhancin-like domain 1"/>
    <property type="match status" value="1"/>
</dbReference>
<evidence type="ECO:0000259" key="1">
    <source>
        <dbReference type="PROSITE" id="PS51723"/>
    </source>
</evidence>
<name>A0ABT7NNM2_9SPHI</name>
<keyword evidence="3" id="KW-1185">Reference proteome</keyword>
<dbReference type="RefSeq" id="WP_286651506.1">
    <property type="nucleotide sequence ID" value="NZ_JACAGK010000031.1"/>
</dbReference>
<dbReference type="InterPro" id="IPR031161">
    <property type="entry name" value="Peptidase_M60_dom"/>
</dbReference>
<dbReference type="PANTHER" id="PTHR15730">
    <property type="entry name" value="EXPERIMENTAL AUTOIMMUNE PROSTATITIS ANTIGEN 2-RELATED"/>
    <property type="match status" value="1"/>
</dbReference>
<dbReference type="InterPro" id="IPR035423">
    <property type="entry name" value="M60-like_N"/>
</dbReference>
<organism evidence="2 3">
    <name type="scientific">Sphingobacterium hotanense</name>
    <dbReference type="NCBI Taxonomy" id="649196"/>
    <lineage>
        <taxon>Bacteria</taxon>
        <taxon>Pseudomonadati</taxon>
        <taxon>Bacteroidota</taxon>
        <taxon>Sphingobacteriia</taxon>
        <taxon>Sphingobacteriales</taxon>
        <taxon>Sphingobacteriaceae</taxon>
        <taxon>Sphingobacterium</taxon>
    </lineage>
</organism>
<accession>A0ABT7NNM2</accession>
<dbReference type="Proteomes" id="UP001170954">
    <property type="component" value="Unassembled WGS sequence"/>
</dbReference>
<evidence type="ECO:0000313" key="2">
    <source>
        <dbReference type="EMBL" id="MDM1048851.1"/>
    </source>
</evidence>
<dbReference type="Gene3D" id="3.40.390.80">
    <property type="entry name" value="Peptidase M60, enhancin-like domain 2"/>
    <property type="match status" value="1"/>
</dbReference>
<reference evidence="2" key="2">
    <citation type="journal article" date="2022" name="Sci. Total Environ.">
        <title>Prevalence, transmission, and molecular epidemiology of tet(X)-positive bacteria among humans, animals, and environmental niches in China: An epidemiological, and genomic-based study.</title>
        <authorList>
            <person name="Dong N."/>
            <person name="Zeng Y."/>
            <person name="Cai C."/>
            <person name="Sun C."/>
            <person name="Lu J."/>
            <person name="Liu C."/>
            <person name="Zhou H."/>
            <person name="Sun Q."/>
            <person name="Shu L."/>
            <person name="Wang H."/>
            <person name="Wang Y."/>
            <person name="Wang S."/>
            <person name="Wu C."/>
            <person name="Chan E.W."/>
            <person name="Chen G."/>
            <person name="Shen Z."/>
            <person name="Chen S."/>
            <person name="Zhang R."/>
        </authorList>
    </citation>
    <scope>NUCLEOTIDE SEQUENCE</scope>
    <source>
        <strain evidence="2">R1692</strain>
    </source>
</reference>
<dbReference type="Gene3D" id="1.10.390.30">
    <property type="entry name" value="Peptidase M60, enhancin-like domain 3"/>
    <property type="match status" value="1"/>
</dbReference>
<gene>
    <name evidence="2" type="ORF">HX018_11465</name>
</gene>
<dbReference type="InterPro" id="IPR051244">
    <property type="entry name" value="TCAF"/>
</dbReference>
<protein>
    <recommendedName>
        <fullName evidence="1">Peptidase M60 domain-containing protein</fullName>
    </recommendedName>
</protein>
<reference evidence="2" key="1">
    <citation type="submission" date="2020-06" db="EMBL/GenBank/DDBJ databases">
        <authorList>
            <person name="Dong N."/>
        </authorList>
    </citation>
    <scope>NUCLEOTIDE SEQUENCE</scope>
    <source>
        <strain evidence="2">R1692</strain>
    </source>
</reference>
<dbReference type="PANTHER" id="PTHR15730:SF5">
    <property type="entry name" value="SI:CH211-210B2.2-RELATED"/>
    <property type="match status" value="1"/>
</dbReference>